<dbReference type="SUPFAM" id="SSF54593">
    <property type="entry name" value="Glyoxalase/Bleomycin resistance protein/Dihydroxybiphenyl dioxygenase"/>
    <property type="match status" value="1"/>
</dbReference>
<sequence>MEQMKRKTVLTGIDGVYIPVSNRKQSEAWYIEHFGLEHGGDYLLAGRQEVFLRERLDQQVLTFRTNQWLENGESYEMPVVCFRTLDIAGLYEYACSNGIRVGQLLEHNWFREFDFYDPDGNKLKVWQPNE</sequence>
<dbReference type="KEGG" id="pbk:Back11_14740"/>
<dbReference type="CDD" id="cd06587">
    <property type="entry name" value="VOC"/>
    <property type="match status" value="1"/>
</dbReference>
<name>A0A3G9JAV1_9BACL</name>
<accession>A0A3G9JAV1</accession>
<organism evidence="1 2">
    <name type="scientific">Paenibacillus baekrokdamisoli</name>
    <dbReference type="NCBI Taxonomy" id="1712516"/>
    <lineage>
        <taxon>Bacteria</taxon>
        <taxon>Bacillati</taxon>
        <taxon>Bacillota</taxon>
        <taxon>Bacilli</taxon>
        <taxon>Bacillales</taxon>
        <taxon>Paenibacillaceae</taxon>
        <taxon>Paenibacillus</taxon>
    </lineage>
</organism>
<dbReference type="Gene3D" id="3.10.180.10">
    <property type="entry name" value="2,3-Dihydroxybiphenyl 1,2-Dioxygenase, domain 1"/>
    <property type="match status" value="1"/>
</dbReference>
<dbReference type="InterPro" id="IPR037523">
    <property type="entry name" value="VOC_core"/>
</dbReference>
<proteinExistence type="predicted"/>
<keyword evidence="2" id="KW-1185">Reference proteome</keyword>
<evidence type="ECO:0000313" key="2">
    <source>
        <dbReference type="Proteomes" id="UP000275368"/>
    </source>
</evidence>
<dbReference type="AlphaFoldDB" id="A0A3G9JAV1"/>
<dbReference type="EMBL" id="AP019308">
    <property type="protein sequence ID" value="BBH20129.1"/>
    <property type="molecule type" value="Genomic_DNA"/>
</dbReference>
<dbReference type="Pfam" id="PF00903">
    <property type="entry name" value="Glyoxalase"/>
    <property type="match status" value="1"/>
</dbReference>
<dbReference type="InterPro" id="IPR004360">
    <property type="entry name" value="Glyas_Fos-R_dOase_dom"/>
</dbReference>
<dbReference type="InterPro" id="IPR029068">
    <property type="entry name" value="Glyas_Bleomycin-R_OHBP_Dase"/>
</dbReference>
<dbReference type="PROSITE" id="PS51819">
    <property type="entry name" value="VOC"/>
    <property type="match status" value="1"/>
</dbReference>
<evidence type="ECO:0000313" key="1">
    <source>
        <dbReference type="EMBL" id="BBH20129.1"/>
    </source>
</evidence>
<gene>
    <name evidence="1" type="ORF">Back11_14740</name>
</gene>
<dbReference type="RefSeq" id="WP_164522704.1">
    <property type="nucleotide sequence ID" value="NZ_AP019308.1"/>
</dbReference>
<protein>
    <submittedName>
        <fullName evidence="1">Uncharacterized protein</fullName>
    </submittedName>
</protein>
<reference evidence="1 2" key="1">
    <citation type="submission" date="2018-11" db="EMBL/GenBank/DDBJ databases">
        <title>Complete genome sequence of Paenibacillus baekrokdamisoli strain KCTC 33723.</title>
        <authorList>
            <person name="Kang S.W."/>
            <person name="Lee K.C."/>
            <person name="Kim K.K."/>
            <person name="Kim J.S."/>
            <person name="Kim D.S."/>
            <person name="Ko S.H."/>
            <person name="Yang S.H."/>
            <person name="Lee J.S."/>
        </authorList>
    </citation>
    <scope>NUCLEOTIDE SEQUENCE [LARGE SCALE GENOMIC DNA]</scope>
    <source>
        <strain evidence="1 2">KCTC 33723</strain>
    </source>
</reference>
<dbReference type="Proteomes" id="UP000275368">
    <property type="component" value="Chromosome"/>
</dbReference>